<dbReference type="GO" id="GO:0000162">
    <property type="term" value="P:L-tryptophan biosynthetic process"/>
    <property type="evidence" value="ECO:0007669"/>
    <property type="project" value="UniProtKB-UniPathway"/>
</dbReference>
<dbReference type="InterPro" id="IPR013785">
    <property type="entry name" value="Aldolase_TIM"/>
</dbReference>
<sequence length="205" mass="22007">MRVRTKICGITRPEDGVLAAELGVDAIGLVFYSLSPRAVTGLQAREIVAALPPFVSTVGLFVNATETEVRVVLEAVSLDVLQFHGEETPAQCQLYNKPYIKAIRMQAETDISQLCIDYADAAGLLLDAYHPRLHGGTGQPFDWGLFPQHVSKPLILAGGLTPDNIVEAIDQTSPFAVDVSGGVELAKGLKDAAKMAAFIKRCNEC</sequence>
<dbReference type="InterPro" id="IPR001240">
    <property type="entry name" value="PRAI_dom"/>
</dbReference>
<organism evidence="9">
    <name type="scientific">hydrothermal vent metagenome</name>
    <dbReference type="NCBI Taxonomy" id="652676"/>
    <lineage>
        <taxon>unclassified sequences</taxon>
        <taxon>metagenomes</taxon>
        <taxon>ecological metagenomes</taxon>
    </lineage>
</organism>
<dbReference type="EC" id="5.3.1.24" evidence="3"/>
<dbReference type="GO" id="GO:0004640">
    <property type="term" value="F:phosphoribosylanthranilate isomerase activity"/>
    <property type="evidence" value="ECO:0007669"/>
    <property type="project" value="UniProtKB-EC"/>
</dbReference>
<feature type="domain" description="N-(5'phosphoribosyl) anthranilate isomerase (PRAI)" evidence="8">
    <location>
        <begin position="6"/>
        <end position="200"/>
    </location>
</feature>
<keyword evidence="4" id="KW-0028">Amino-acid biosynthesis</keyword>
<evidence type="ECO:0000256" key="6">
    <source>
        <dbReference type="ARBA" id="ARBA00023141"/>
    </source>
</evidence>
<evidence type="ECO:0000313" key="9">
    <source>
        <dbReference type="EMBL" id="VAW84214.1"/>
    </source>
</evidence>
<accession>A0A3B0ZS16</accession>
<name>A0A3B0ZS16_9ZZZZ</name>
<dbReference type="PANTHER" id="PTHR42894">
    <property type="entry name" value="N-(5'-PHOSPHORIBOSYL)ANTHRANILATE ISOMERASE"/>
    <property type="match status" value="1"/>
</dbReference>
<dbReference type="InterPro" id="IPR044643">
    <property type="entry name" value="TrpF_fam"/>
</dbReference>
<dbReference type="UniPathway" id="UPA00035">
    <property type="reaction ID" value="UER00042"/>
</dbReference>
<comment type="similarity">
    <text evidence="2">Belongs to the TrpF family.</text>
</comment>
<dbReference type="InterPro" id="IPR011060">
    <property type="entry name" value="RibuloseP-bd_barrel"/>
</dbReference>
<evidence type="ECO:0000256" key="3">
    <source>
        <dbReference type="ARBA" id="ARBA00012572"/>
    </source>
</evidence>
<dbReference type="NCBIfam" id="NF002299">
    <property type="entry name" value="PRK01222.1-6"/>
    <property type="match status" value="1"/>
</dbReference>
<comment type="pathway">
    <text evidence="1">Amino-acid biosynthesis; L-tryptophan biosynthesis; L-tryptophan from chorismate: step 3/5.</text>
</comment>
<dbReference type="Gene3D" id="3.20.20.70">
    <property type="entry name" value="Aldolase class I"/>
    <property type="match status" value="1"/>
</dbReference>
<evidence type="ECO:0000256" key="2">
    <source>
        <dbReference type="ARBA" id="ARBA00007571"/>
    </source>
</evidence>
<reference evidence="9" key="1">
    <citation type="submission" date="2018-06" db="EMBL/GenBank/DDBJ databases">
        <authorList>
            <person name="Zhirakovskaya E."/>
        </authorList>
    </citation>
    <scope>NUCLEOTIDE SEQUENCE</scope>
</reference>
<dbReference type="EMBL" id="UOFO01000036">
    <property type="protein sequence ID" value="VAW84214.1"/>
    <property type="molecule type" value="Genomic_DNA"/>
</dbReference>
<evidence type="ECO:0000256" key="1">
    <source>
        <dbReference type="ARBA" id="ARBA00004664"/>
    </source>
</evidence>
<dbReference type="PANTHER" id="PTHR42894:SF1">
    <property type="entry name" value="N-(5'-PHOSPHORIBOSYL)ANTHRANILATE ISOMERASE"/>
    <property type="match status" value="1"/>
</dbReference>
<protein>
    <recommendedName>
        <fullName evidence="3">phosphoribosylanthranilate isomerase</fullName>
        <ecNumber evidence="3">5.3.1.24</ecNumber>
    </recommendedName>
</protein>
<evidence type="ECO:0000256" key="7">
    <source>
        <dbReference type="ARBA" id="ARBA00023235"/>
    </source>
</evidence>
<evidence type="ECO:0000256" key="5">
    <source>
        <dbReference type="ARBA" id="ARBA00022822"/>
    </source>
</evidence>
<dbReference type="AlphaFoldDB" id="A0A3B0ZS16"/>
<keyword evidence="7 9" id="KW-0413">Isomerase</keyword>
<dbReference type="SUPFAM" id="SSF51366">
    <property type="entry name" value="Ribulose-phoshate binding barrel"/>
    <property type="match status" value="1"/>
</dbReference>
<dbReference type="HAMAP" id="MF_00135">
    <property type="entry name" value="PRAI"/>
    <property type="match status" value="1"/>
</dbReference>
<evidence type="ECO:0000256" key="4">
    <source>
        <dbReference type="ARBA" id="ARBA00022605"/>
    </source>
</evidence>
<keyword evidence="6" id="KW-0057">Aromatic amino acid biosynthesis</keyword>
<dbReference type="CDD" id="cd00405">
    <property type="entry name" value="PRAI"/>
    <property type="match status" value="1"/>
</dbReference>
<dbReference type="Pfam" id="PF00697">
    <property type="entry name" value="PRAI"/>
    <property type="match status" value="1"/>
</dbReference>
<dbReference type="NCBIfam" id="NF002298">
    <property type="entry name" value="PRK01222.1-4"/>
    <property type="match status" value="1"/>
</dbReference>
<keyword evidence="5" id="KW-0822">Tryptophan biosynthesis</keyword>
<dbReference type="FunFam" id="3.20.20.70:FF:000075">
    <property type="entry name" value="Tryptophan biosynthesis protein TRP1"/>
    <property type="match status" value="1"/>
</dbReference>
<gene>
    <name evidence="9" type="ORF">MNBD_GAMMA16-1484</name>
</gene>
<evidence type="ECO:0000259" key="8">
    <source>
        <dbReference type="Pfam" id="PF00697"/>
    </source>
</evidence>
<proteinExistence type="inferred from homology"/>